<dbReference type="AlphaFoldDB" id="R7WED5"/>
<dbReference type="Gene3D" id="2.60.120.560">
    <property type="entry name" value="Exo-inulinase, domain 1"/>
    <property type="match status" value="1"/>
</dbReference>
<dbReference type="InterPro" id="IPR013320">
    <property type="entry name" value="ConA-like_dom_sf"/>
</dbReference>
<dbReference type="InterPro" id="IPR050551">
    <property type="entry name" value="Fructan_Metab_Enzymes"/>
</dbReference>
<reference evidence="1" key="1">
    <citation type="submission" date="2015-06" db="UniProtKB">
        <authorList>
            <consortium name="EnsemblPlants"/>
        </authorList>
    </citation>
    <scope>IDENTIFICATION</scope>
</reference>
<name>R7WED5_AEGTA</name>
<protein>
    <submittedName>
        <fullName evidence="1">Uncharacterized protein</fullName>
    </submittedName>
</protein>
<dbReference type="SUPFAM" id="SSF49899">
    <property type="entry name" value="Concanavalin A-like lectins/glucanases"/>
    <property type="match status" value="1"/>
</dbReference>
<sequence length="110" mass="12078">MAGKLQLTPLRCKTEHPAWRGADSQTVCAVRGADVKGGVGPFGLWVLASDELKERTSVFFGVFKDGDDNKHVVLMCNDASKSSYADHLYKPSFAGFIDVDIVKDRRQDTS</sequence>
<dbReference type="EnsemblPlants" id="EMT17834">
    <property type="protein sequence ID" value="EMT17834"/>
    <property type="gene ID" value="F775_20746"/>
</dbReference>
<accession>R7WED5</accession>
<evidence type="ECO:0000313" key="1">
    <source>
        <dbReference type="EnsemblPlants" id="EMT17834"/>
    </source>
</evidence>
<organism evidence="1">
    <name type="scientific">Aegilops tauschii</name>
    <name type="common">Tausch's goatgrass</name>
    <name type="synonym">Aegilops squarrosa</name>
    <dbReference type="NCBI Taxonomy" id="37682"/>
    <lineage>
        <taxon>Eukaryota</taxon>
        <taxon>Viridiplantae</taxon>
        <taxon>Streptophyta</taxon>
        <taxon>Embryophyta</taxon>
        <taxon>Tracheophyta</taxon>
        <taxon>Spermatophyta</taxon>
        <taxon>Magnoliopsida</taxon>
        <taxon>Liliopsida</taxon>
        <taxon>Poales</taxon>
        <taxon>Poaceae</taxon>
        <taxon>BOP clade</taxon>
        <taxon>Pooideae</taxon>
        <taxon>Triticodae</taxon>
        <taxon>Triticeae</taxon>
        <taxon>Triticinae</taxon>
        <taxon>Aegilops</taxon>
    </lineage>
</organism>
<proteinExistence type="predicted"/>
<dbReference type="PANTHER" id="PTHR31953">
    <property type="entry name" value="BETA-FRUCTOFURANOSIDASE, INSOLUBLE ISOENZYME CWINV1-RELATED"/>
    <property type="match status" value="1"/>
</dbReference>